<dbReference type="PANTHER" id="PTHR32305">
    <property type="match status" value="1"/>
</dbReference>
<evidence type="ECO:0000256" key="1">
    <source>
        <dbReference type="ARBA" id="ARBA00022737"/>
    </source>
</evidence>
<dbReference type="InterPro" id="IPR056823">
    <property type="entry name" value="TEN-like_YD-shell"/>
</dbReference>
<gene>
    <name evidence="3" type="ORF">F2Y36_22785</name>
</gene>
<name>A0A6L3KLD5_9BACE</name>
<dbReference type="InterPro" id="IPR050708">
    <property type="entry name" value="T6SS_VgrG/RHS"/>
</dbReference>
<feature type="non-terminal residue" evidence="3">
    <location>
        <position position="470"/>
    </location>
</feature>
<dbReference type="InterPro" id="IPR006530">
    <property type="entry name" value="YD"/>
</dbReference>
<evidence type="ECO:0000259" key="2">
    <source>
        <dbReference type="Pfam" id="PF25023"/>
    </source>
</evidence>
<proteinExistence type="predicted"/>
<evidence type="ECO:0000313" key="3">
    <source>
        <dbReference type="EMBL" id="KAA5456804.1"/>
    </source>
</evidence>
<protein>
    <submittedName>
        <fullName evidence="3">RHS repeat protein</fullName>
    </submittedName>
</protein>
<comment type="caution">
    <text evidence="3">The sequence shown here is derived from an EMBL/GenBank/DDBJ whole genome shotgun (WGS) entry which is preliminary data.</text>
</comment>
<keyword evidence="1" id="KW-0677">Repeat</keyword>
<reference evidence="3 4" key="1">
    <citation type="journal article" date="2019" name="Nat. Med.">
        <title>A library of human gut bacterial isolates paired with longitudinal multiomics data enables mechanistic microbiome research.</title>
        <authorList>
            <person name="Poyet M."/>
            <person name="Groussin M."/>
            <person name="Gibbons S.M."/>
            <person name="Avila-Pacheco J."/>
            <person name="Jiang X."/>
            <person name="Kearney S.M."/>
            <person name="Perrotta A.R."/>
            <person name="Berdy B."/>
            <person name="Zhao S."/>
            <person name="Lieberman T.D."/>
            <person name="Swanson P.K."/>
            <person name="Smith M."/>
            <person name="Roesemann S."/>
            <person name="Alexander J.E."/>
            <person name="Rich S.A."/>
            <person name="Livny J."/>
            <person name="Vlamakis H."/>
            <person name="Clish C."/>
            <person name="Bullock K."/>
            <person name="Deik A."/>
            <person name="Scott J."/>
            <person name="Pierce K.A."/>
            <person name="Xavier R.J."/>
            <person name="Alm E.J."/>
        </authorList>
    </citation>
    <scope>NUCLEOTIDE SEQUENCE [LARGE SCALE GENOMIC DNA]</scope>
    <source>
        <strain evidence="3 4">BIOML-A31</strain>
    </source>
</reference>
<sequence length="470" mass="53950">DSRGNTSLYGYDLLGRCVSVTNPKGAVQKREYDPVGRVVRVLDFDGNDIRLSYDGIDNLTEYRDNVQHVEYGYSGMWKLTRRRDHRGVVNFRYDREERLRRVTNERLQSYEFALDAVGNVTAEKGFDGAVRRYLRDRGGRVVRETLPSGTEREYGYDACSRVTRVSYPTAGDPDQTYAYGLSGRLVQASRGESTVEFAYNSLGLPTRETADGNTILRTYDHTGRILTLDSTAGASLRYTRNGYGELEGFTATGGSDADGAGSWESAHRHDTLGFEVEHILPGGIVRSFAYDDIGRLVDARTRKDSRTRHMRRYRWGVADRLLSVEDSRRGETRYSYTPTGQLERAEYPDGRVQWRKSDQTGNLYPDPDMRLRRYLGGGRLEQDGEWHCEYDADGNLTERYLGTGRWLDGKKDRWRYRWNADGSLAKVVRPDKREVEFTYDALGRRLSKSFGTTVMRWVWNGNVPLHQWKQ</sequence>
<dbReference type="Proteomes" id="UP000475905">
    <property type="component" value="Unassembled WGS sequence"/>
</dbReference>
<accession>A0A6L3KLD5</accession>
<dbReference type="Gene3D" id="2.180.10.10">
    <property type="entry name" value="RHS repeat-associated core"/>
    <property type="match status" value="2"/>
</dbReference>
<dbReference type="NCBIfam" id="TIGR01643">
    <property type="entry name" value="YD_repeat_2x"/>
    <property type="match status" value="2"/>
</dbReference>
<feature type="non-terminal residue" evidence="3">
    <location>
        <position position="1"/>
    </location>
</feature>
<dbReference type="PANTHER" id="PTHR32305:SF15">
    <property type="entry name" value="PROTEIN RHSA-RELATED"/>
    <property type="match status" value="1"/>
</dbReference>
<dbReference type="InterPro" id="IPR031325">
    <property type="entry name" value="RHS_repeat"/>
</dbReference>
<feature type="domain" description="Teneurin-like YD-shell" evidence="2">
    <location>
        <begin position="326"/>
        <end position="448"/>
    </location>
</feature>
<organism evidence="3 4">
    <name type="scientific">Bacteroides caccae</name>
    <dbReference type="NCBI Taxonomy" id="47678"/>
    <lineage>
        <taxon>Bacteria</taxon>
        <taxon>Pseudomonadati</taxon>
        <taxon>Bacteroidota</taxon>
        <taxon>Bacteroidia</taxon>
        <taxon>Bacteroidales</taxon>
        <taxon>Bacteroidaceae</taxon>
        <taxon>Bacteroides</taxon>
    </lineage>
</organism>
<dbReference type="Pfam" id="PF25023">
    <property type="entry name" value="TEN_YD-shell"/>
    <property type="match status" value="1"/>
</dbReference>
<dbReference type="EMBL" id="VVYP01000077">
    <property type="protein sequence ID" value="KAA5456804.1"/>
    <property type="molecule type" value="Genomic_DNA"/>
</dbReference>
<evidence type="ECO:0000313" key="4">
    <source>
        <dbReference type="Proteomes" id="UP000475905"/>
    </source>
</evidence>
<dbReference type="Pfam" id="PF05593">
    <property type="entry name" value="RHS_repeat"/>
    <property type="match status" value="1"/>
</dbReference>
<dbReference type="AlphaFoldDB" id="A0A6L3KLD5"/>